<feature type="transmembrane region" description="Helical" evidence="1">
    <location>
        <begin position="468"/>
        <end position="486"/>
    </location>
</feature>
<comment type="caution">
    <text evidence="2">The sequence shown here is derived from an EMBL/GenBank/DDBJ whole genome shotgun (WGS) entry which is preliminary data.</text>
</comment>
<reference evidence="2" key="1">
    <citation type="submission" date="2022-01" db="EMBL/GenBank/DDBJ databases">
        <title>Draft genome of Methanogenium marinum DSM 15558.</title>
        <authorList>
            <person name="Chen S.-C."/>
            <person name="You Y.-T."/>
        </authorList>
    </citation>
    <scope>NUCLEOTIDE SEQUENCE</scope>
    <source>
        <strain evidence="2">DSM 15558</strain>
    </source>
</reference>
<dbReference type="AlphaFoldDB" id="A0A9Q4KR06"/>
<feature type="transmembrane region" description="Helical" evidence="1">
    <location>
        <begin position="234"/>
        <end position="252"/>
    </location>
</feature>
<protein>
    <submittedName>
        <fullName evidence="2">Archaellar assembly protein FlaJ</fullName>
    </submittedName>
</protein>
<dbReference type="EMBL" id="JAKELO010000002">
    <property type="protein sequence ID" value="MDE4907082.1"/>
    <property type="molecule type" value="Genomic_DNA"/>
</dbReference>
<proteinExistence type="predicted"/>
<gene>
    <name evidence="2" type="primary">flaJ</name>
    <name evidence="2" type="ORF">L0665_00370</name>
</gene>
<keyword evidence="1" id="KW-0812">Transmembrane</keyword>
<dbReference type="RefSeq" id="WP_274923748.1">
    <property type="nucleotide sequence ID" value="NZ_JAKELO010000002.1"/>
</dbReference>
<dbReference type="Proteomes" id="UP001143747">
    <property type="component" value="Unassembled WGS sequence"/>
</dbReference>
<dbReference type="NCBIfam" id="NF004703">
    <property type="entry name" value="PRK06041.1-1"/>
    <property type="match status" value="1"/>
</dbReference>
<dbReference type="PANTHER" id="PTHR35402">
    <property type="entry name" value="INTEGRAL MEMBRANE PROTEIN-RELATED"/>
    <property type="match status" value="1"/>
</dbReference>
<keyword evidence="1" id="KW-0472">Membrane</keyword>
<organism evidence="2 3">
    <name type="scientific">Methanogenium marinum</name>
    <dbReference type="NCBI Taxonomy" id="348610"/>
    <lineage>
        <taxon>Archaea</taxon>
        <taxon>Methanobacteriati</taxon>
        <taxon>Methanobacteriota</taxon>
        <taxon>Stenosarchaea group</taxon>
        <taxon>Methanomicrobia</taxon>
        <taxon>Methanomicrobiales</taxon>
        <taxon>Methanomicrobiaceae</taxon>
        <taxon>Methanogenium</taxon>
    </lineage>
</organism>
<feature type="transmembrane region" description="Helical" evidence="1">
    <location>
        <begin position="159"/>
        <end position="181"/>
    </location>
</feature>
<keyword evidence="1" id="KW-1133">Transmembrane helix</keyword>
<dbReference type="PANTHER" id="PTHR35402:SF2">
    <property type="entry name" value="FLAGELLA ACCESSORY PROTEIN J"/>
    <property type="match status" value="1"/>
</dbReference>
<accession>A0A9Q4KR06</accession>
<feature type="transmembrane region" description="Helical" evidence="1">
    <location>
        <begin position="193"/>
        <end position="213"/>
    </location>
</feature>
<evidence type="ECO:0000256" key="1">
    <source>
        <dbReference type="SAM" id="Phobius"/>
    </source>
</evidence>
<feature type="transmembrane region" description="Helical" evidence="1">
    <location>
        <begin position="399"/>
        <end position="422"/>
    </location>
</feature>
<feature type="transmembrane region" description="Helical" evidence="1">
    <location>
        <begin position="498"/>
        <end position="520"/>
    </location>
</feature>
<evidence type="ECO:0000313" key="3">
    <source>
        <dbReference type="Proteomes" id="UP001143747"/>
    </source>
</evidence>
<dbReference type="InterPro" id="IPR056569">
    <property type="entry name" value="ArlJ-like"/>
</dbReference>
<name>A0A9Q4KR06_9EURY</name>
<feature type="transmembrane region" description="Helical" evidence="1">
    <location>
        <begin position="258"/>
        <end position="276"/>
    </location>
</feature>
<keyword evidence="3" id="KW-1185">Reference proteome</keyword>
<evidence type="ECO:0000313" key="2">
    <source>
        <dbReference type="EMBL" id="MDE4907082.1"/>
    </source>
</evidence>
<sequence length="533" mass="58988">MFESLAENIRDKSGGKLPFEDTGIKFRAFFTRISENKRMGSDILFMVTYMASIITADVSRPEIFAFTATRKEYITSKYIGKVETFVKRWNYNYAKALTMVAERISNPMLSSMFTRYGNSISSGVPDDEFLLLELSTVRSVYRSHFEQGIEMVKKWGDAYIALMLSATIVSIIIMVSIAIYAPDDLSSTLNTSYLLTIGISIFGIGTMYHAIPGDQKCHELPGQGSYEQRMIQKMERFIVPTVIITTILLFIGGFNAGLIFLVIGILLVPLGIFGFIDDTNIIERDNDFSVFIRSLGTIMGGKGLTVGYALAEIDTKTLVNLSEPIKAAYSKLNLGLDENLVWNRFVDECGSNLISKYLNIFRDSIKLGGSPSEIARIVSSSMLEQTLLREKREMLSTGFIVLLIPMHVAMIGIFMFLFRILISMSHAVTDVMASFDAASAAMSDSVTSVGGTMTGMVNIFVNFPEDQMGTYIAIVLLIITLSNIIAGKIVKGGANYLYYAFGSIMFTLTGLVFIVTPFIVDMLFQIPTFGGVP</sequence>